<evidence type="ECO:0000313" key="1">
    <source>
        <dbReference type="Proteomes" id="UP000887540"/>
    </source>
</evidence>
<name>A0A914DCI1_9BILA</name>
<organism evidence="1 2">
    <name type="scientific">Acrobeloides nanus</name>
    <dbReference type="NCBI Taxonomy" id="290746"/>
    <lineage>
        <taxon>Eukaryota</taxon>
        <taxon>Metazoa</taxon>
        <taxon>Ecdysozoa</taxon>
        <taxon>Nematoda</taxon>
        <taxon>Chromadorea</taxon>
        <taxon>Rhabditida</taxon>
        <taxon>Tylenchina</taxon>
        <taxon>Cephalobomorpha</taxon>
        <taxon>Cephaloboidea</taxon>
        <taxon>Cephalobidae</taxon>
        <taxon>Acrobeloides</taxon>
    </lineage>
</organism>
<sequence>MKRKNCRKQLKMANTNSLFIFSEGVNGKILDSAIKLFKKPEAILALSSNDELGKVSLVQNGFNASTWINKVCEVIGGKDVSPFKLKILVTLLTGLKKRR</sequence>
<accession>A0A914DCI1</accession>
<reference evidence="2" key="1">
    <citation type="submission" date="2022-11" db="UniProtKB">
        <authorList>
            <consortium name="WormBaseParasite"/>
        </authorList>
    </citation>
    <scope>IDENTIFICATION</scope>
</reference>
<dbReference type="AlphaFoldDB" id="A0A914DCI1"/>
<evidence type="ECO:0000313" key="2">
    <source>
        <dbReference type="WBParaSite" id="ACRNAN_scaffold22613.g31451.t1"/>
    </source>
</evidence>
<proteinExistence type="predicted"/>
<dbReference type="WBParaSite" id="ACRNAN_scaffold22613.g31451.t1">
    <property type="protein sequence ID" value="ACRNAN_scaffold22613.g31451.t1"/>
    <property type="gene ID" value="ACRNAN_scaffold22613.g31451"/>
</dbReference>
<protein>
    <submittedName>
        <fullName evidence="2">Uncharacterized protein</fullName>
    </submittedName>
</protein>
<keyword evidence="1" id="KW-1185">Reference proteome</keyword>
<dbReference type="Proteomes" id="UP000887540">
    <property type="component" value="Unplaced"/>
</dbReference>